<dbReference type="EMBL" id="NMUH01001360">
    <property type="protein sequence ID" value="MQL91605.1"/>
    <property type="molecule type" value="Genomic_DNA"/>
</dbReference>
<comment type="caution">
    <text evidence="2">The sequence shown here is derived from an EMBL/GenBank/DDBJ whole genome shotgun (WGS) entry which is preliminary data.</text>
</comment>
<keyword evidence="1" id="KW-0812">Transmembrane</keyword>
<feature type="transmembrane region" description="Helical" evidence="1">
    <location>
        <begin position="77"/>
        <end position="104"/>
    </location>
</feature>
<sequence>TKCTFVKRLLSQSDYCRTLPVHRCATIHAISLHAILSYALLDTCYLELLRSILINSAILFRLMRINQSAIYSLHDHLLSSLLAIHVACYFLTISLLAIVVIIFYRDLTLVIVLYLIHLLFEPCYLCYYFLDFS</sequence>
<evidence type="ECO:0000313" key="3">
    <source>
        <dbReference type="Proteomes" id="UP000652761"/>
    </source>
</evidence>
<protein>
    <submittedName>
        <fullName evidence="2">Uncharacterized protein</fullName>
    </submittedName>
</protein>
<dbReference type="AlphaFoldDB" id="A0A843V6V7"/>
<proteinExistence type="predicted"/>
<keyword evidence="1" id="KW-0472">Membrane</keyword>
<feature type="transmembrane region" description="Helical" evidence="1">
    <location>
        <begin position="110"/>
        <end position="130"/>
    </location>
</feature>
<feature type="non-terminal residue" evidence="2">
    <location>
        <position position="1"/>
    </location>
</feature>
<reference evidence="2" key="1">
    <citation type="submission" date="2017-07" db="EMBL/GenBank/DDBJ databases">
        <title>Taro Niue Genome Assembly and Annotation.</title>
        <authorList>
            <person name="Atibalentja N."/>
            <person name="Keating K."/>
            <person name="Fields C.J."/>
        </authorList>
    </citation>
    <scope>NUCLEOTIDE SEQUENCE</scope>
    <source>
        <strain evidence="2">Niue_2</strain>
        <tissue evidence="2">Leaf</tissue>
    </source>
</reference>
<keyword evidence="1" id="KW-1133">Transmembrane helix</keyword>
<keyword evidence="3" id="KW-1185">Reference proteome</keyword>
<gene>
    <name evidence="2" type="ORF">Taro_024216</name>
</gene>
<evidence type="ECO:0000313" key="2">
    <source>
        <dbReference type="EMBL" id="MQL91605.1"/>
    </source>
</evidence>
<organism evidence="2 3">
    <name type="scientific">Colocasia esculenta</name>
    <name type="common">Wild taro</name>
    <name type="synonym">Arum esculentum</name>
    <dbReference type="NCBI Taxonomy" id="4460"/>
    <lineage>
        <taxon>Eukaryota</taxon>
        <taxon>Viridiplantae</taxon>
        <taxon>Streptophyta</taxon>
        <taxon>Embryophyta</taxon>
        <taxon>Tracheophyta</taxon>
        <taxon>Spermatophyta</taxon>
        <taxon>Magnoliopsida</taxon>
        <taxon>Liliopsida</taxon>
        <taxon>Araceae</taxon>
        <taxon>Aroideae</taxon>
        <taxon>Colocasieae</taxon>
        <taxon>Colocasia</taxon>
    </lineage>
</organism>
<name>A0A843V6V7_COLES</name>
<evidence type="ECO:0000256" key="1">
    <source>
        <dbReference type="SAM" id="Phobius"/>
    </source>
</evidence>
<accession>A0A843V6V7</accession>
<feature type="transmembrane region" description="Helical" evidence="1">
    <location>
        <begin position="21"/>
        <end position="41"/>
    </location>
</feature>
<dbReference type="Proteomes" id="UP000652761">
    <property type="component" value="Unassembled WGS sequence"/>
</dbReference>